<comment type="similarity">
    <text evidence="1">Belongs to the SsuE family.</text>
</comment>
<dbReference type="PANTHER" id="PTHR43408">
    <property type="entry name" value="FMN REDUCTASE (NADPH)"/>
    <property type="match status" value="1"/>
</dbReference>
<evidence type="ECO:0000313" key="7">
    <source>
        <dbReference type="Proteomes" id="UP001180536"/>
    </source>
</evidence>
<reference evidence="6 7" key="1">
    <citation type="submission" date="2023-07" db="EMBL/GenBank/DDBJ databases">
        <title>Sorghum-associated microbial communities from plants grown in Nebraska, USA.</title>
        <authorList>
            <person name="Schachtman D."/>
        </authorList>
    </citation>
    <scope>NUCLEOTIDE SEQUENCE [LARGE SCALE GENOMIC DNA]</scope>
    <source>
        <strain evidence="6 7">BE310</strain>
    </source>
</reference>
<dbReference type="EMBL" id="JAVDXQ010000008">
    <property type="protein sequence ID" value="MDR7299469.1"/>
    <property type="molecule type" value="Genomic_DNA"/>
</dbReference>
<dbReference type="SUPFAM" id="SSF52218">
    <property type="entry name" value="Flavoproteins"/>
    <property type="match status" value="1"/>
</dbReference>
<accession>A0ABU1ZFR2</accession>
<feature type="domain" description="NADPH-dependent FMN reductase-like" evidence="5">
    <location>
        <begin position="14"/>
        <end position="152"/>
    </location>
</feature>
<protein>
    <submittedName>
        <fullName evidence="6">FMN reductase</fullName>
        <ecNumber evidence="6">1.5.1.38</ecNumber>
    </submittedName>
</protein>
<comment type="caution">
    <text evidence="6">The sequence shown here is derived from an EMBL/GenBank/DDBJ whole genome shotgun (WGS) entry which is preliminary data.</text>
</comment>
<name>A0ABU1ZFR2_9BURK</name>
<sequence length="200" mass="21138">MIPLFERAGRRPLVVALGGSLHGSSSTQKALQLLLDQAADAGCDTCLITGQALDLPFYTYGADKRTGAARYLVEQLRRADGLYIGSPVYHGSISGVVKNALDYAEDLRDDERAYFSGRAVGSLTTGGGWQGCVGTLGALRDVVHALRGWNTPFGVPIHTGGEPVFDAEGRCLSESIQRQLTLLGQQVLDSLGIAAKATSS</sequence>
<evidence type="ECO:0000259" key="5">
    <source>
        <dbReference type="Pfam" id="PF03358"/>
    </source>
</evidence>
<evidence type="ECO:0000256" key="3">
    <source>
        <dbReference type="ARBA" id="ARBA00022643"/>
    </source>
</evidence>
<evidence type="ECO:0000313" key="6">
    <source>
        <dbReference type="EMBL" id="MDR7299469.1"/>
    </source>
</evidence>
<evidence type="ECO:0000256" key="2">
    <source>
        <dbReference type="ARBA" id="ARBA00022630"/>
    </source>
</evidence>
<evidence type="ECO:0000256" key="4">
    <source>
        <dbReference type="ARBA" id="ARBA00023002"/>
    </source>
</evidence>
<dbReference type="InterPro" id="IPR005025">
    <property type="entry name" value="FMN_Rdtase-like_dom"/>
</dbReference>
<keyword evidence="3" id="KW-0288">FMN</keyword>
<keyword evidence="2" id="KW-0285">Flavoprotein</keyword>
<proteinExistence type="inferred from homology"/>
<dbReference type="Proteomes" id="UP001180536">
    <property type="component" value="Unassembled WGS sequence"/>
</dbReference>
<dbReference type="GO" id="GO:0052873">
    <property type="term" value="F:FMN reductase (NADPH) activity"/>
    <property type="evidence" value="ECO:0007669"/>
    <property type="project" value="UniProtKB-EC"/>
</dbReference>
<keyword evidence="4 6" id="KW-0560">Oxidoreductase</keyword>
<dbReference type="Gene3D" id="3.40.50.360">
    <property type="match status" value="1"/>
</dbReference>
<dbReference type="InterPro" id="IPR051814">
    <property type="entry name" value="NAD(P)H-dep_FMN_reductase"/>
</dbReference>
<dbReference type="EC" id="1.5.1.38" evidence="6"/>
<dbReference type="InterPro" id="IPR029039">
    <property type="entry name" value="Flavoprotein-like_sf"/>
</dbReference>
<dbReference type="Pfam" id="PF03358">
    <property type="entry name" value="FMN_red"/>
    <property type="match status" value="1"/>
</dbReference>
<evidence type="ECO:0000256" key="1">
    <source>
        <dbReference type="ARBA" id="ARBA00005990"/>
    </source>
</evidence>
<dbReference type="PANTHER" id="PTHR43408:SF2">
    <property type="entry name" value="FMN REDUCTASE (NADPH)"/>
    <property type="match status" value="1"/>
</dbReference>
<organism evidence="6 7">
    <name type="scientific">Pelomonas aquatica</name>
    <dbReference type="NCBI Taxonomy" id="431058"/>
    <lineage>
        <taxon>Bacteria</taxon>
        <taxon>Pseudomonadati</taxon>
        <taxon>Pseudomonadota</taxon>
        <taxon>Betaproteobacteria</taxon>
        <taxon>Burkholderiales</taxon>
        <taxon>Sphaerotilaceae</taxon>
        <taxon>Roseateles</taxon>
    </lineage>
</organism>
<gene>
    <name evidence="6" type="ORF">J2X16_004839</name>
</gene>
<keyword evidence="7" id="KW-1185">Reference proteome</keyword>
<dbReference type="RefSeq" id="WP_056876442.1">
    <property type="nucleotide sequence ID" value="NZ_JAVDXQ010000008.1"/>
</dbReference>